<proteinExistence type="predicted"/>
<accession>A0A9W4GQG9</accession>
<dbReference type="AlphaFoldDB" id="A0A9W4GQG9"/>
<evidence type="ECO:0000313" key="3">
    <source>
        <dbReference type="Proteomes" id="UP001152519"/>
    </source>
</evidence>
<reference evidence="2" key="1">
    <citation type="submission" date="2021-05" db="EMBL/GenBank/DDBJ databases">
        <authorList>
            <person name="Arsene-Ploetze F."/>
        </authorList>
    </citation>
    <scope>NUCLEOTIDE SEQUENCE</scope>
    <source>
        <strain evidence="2">DSM 42138</strain>
    </source>
</reference>
<gene>
    <name evidence="2" type="ORF">SCOCK_210014</name>
</gene>
<dbReference type="Proteomes" id="UP001152519">
    <property type="component" value="Unassembled WGS sequence"/>
</dbReference>
<evidence type="ECO:0000256" key="1">
    <source>
        <dbReference type="SAM" id="MobiDB-lite"/>
    </source>
</evidence>
<protein>
    <submittedName>
        <fullName evidence="2">Uncharacterized protein</fullName>
    </submittedName>
</protein>
<organism evidence="2 3">
    <name type="scientific">Actinacidiphila cocklensis</name>
    <dbReference type="NCBI Taxonomy" id="887465"/>
    <lineage>
        <taxon>Bacteria</taxon>
        <taxon>Bacillati</taxon>
        <taxon>Actinomycetota</taxon>
        <taxon>Actinomycetes</taxon>
        <taxon>Kitasatosporales</taxon>
        <taxon>Streptomycetaceae</taxon>
        <taxon>Actinacidiphila</taxon>
    </lineage>
</organism>
<sequence length="67" mass="6875">MALRSRLSGGGFKPPSVALAEDCRGEQEGKGVQEASGGDQEGVASKASRGVRRGSVVRYEVASKPGL</sequence>
<dbReference type="EMBL" id="CAJSLV010000050">
    <property type="protein sequence ID" value="CAG6393574.1"/>
    <property type="molecule type" value="Genomic_DNA"/>
</dbReference>
<comment type="caution">
    <text evidence="2">The sequence shown here is derived from an EMBL/GenBank/DDBJ whole genome shotgun (WGS) entry which is preliminary data.</text>
</comment>
<name>A0A9W4GQG9_9ACTN</name>
<evidence type="ECO:0000313" key="2">
    <source>
        <dbReference type="EMBL" id="CAG6393574.1"/>
    </source>
</evidence>
<keyword evidence="3" id="KW-1185">Reference proteome</keyword>
<feature type="region of interest" description="Disordered" evidence="1">
    <location>
        <begin position="24"/>
        <end position="49"/>
    </location>
</feature>